<dbReference type="InterPro" id="IPR022062">
    <property type="entry name" value="DUF3618"/>
</dbReference>
<evidence type="ECO:0000313" key="2">
    <source>
        <dbReference type="Proteomes" id="UP000006265"/>
    </source>
</evidence>
<comment type="caution">
    <text evidence="1">The sequence shown here is derived from an EMBL/GenBank/DDBJ whole genome shotgun (WGS) entry which is preliminary data.</text>
</comment>
<evidence type="ECO:0000313" key="1">
    <source>
        <dbReference type="EMBL" id="EKF22933.1"/>
    </source>
</evidence>
<dbReference type="EMBL" id="AMRA01000087">
    <property type="protein sequence ID" value="EKF22933.1"/>
    <property type="molecule type" value="Genomic_DNA"/>
</dbReference>
<dbReference type="AlphaFoldDB" id="K5B820"/>
<keyword evidence="2" id="KW-1185">Reference proteome</keyword>
<accession>K5B820</accession>
<protein>
    <submittedName>
        <fullName evidence="1">Uncharacterized protein</fullName>
    </submittedName>
</protein>
<proteinExistence type="predicted"/>
<organism evidence="1 2">
    <name type="scientific">Mycolicibacterium hassiacum (strain DSM 44199 / CIP 105218 / JCM 12690 / 3849)</name>
    <name type="common">Mycobacterium hassiacum</name>
    <dbReference type="NCBI Taxonomy" id="1122247"/>
    <lineage>
        <taxon>Bacteria</taxon>
        <taxon>Bacillati</taxon>
        <taxon>Actinomycetota</taxon>
        <taxon>Actinomycetes</taxon>
        <taxon>Mycobacteriales</taxon>
        <taxon>Mycobacteriaceae</taxon>
        <taxon>Mycolicibacterium</taxon>
    </lineage>
</organism>
<dbReference type="PATRIC" id="fig|1122247.3.peg.2939"/>
<dbReference type="OrthoDB" id="5196933at2"/>
<reference evidence="1 2" key="1">
    <citation type="journal article" date="2012" name="J. Bacteriol.">
        <title>Genome sequence of Mycobacterium hassiacum DSM 44199, a rare source of heat-stable mycobacterial proteins.</title>
        <authorList>
            <person name="Tiago I."/>
            <person name="Maranha A."/>
            <person name="Mendes V."/>
            <person name="Alarico S."/>
            <person name="Moynihan P.J."/>
            <person name="Clarke A.J."/>
            <person name="Macedo-Ribeiro S."/>
            <person name="Pereira P.J."/>
            <person name="Empadinhas N."/>
        </authorList>
    </citation>
    <scope>NUCLEOTIDE SEQUENCE [LARGE SCALE GENOMIC DNA]</scope>
    <source>
        <strain evidence="2">DSM 44199 / CIP 105218 / JCM 12690 / 3849</strain>
    </source>
</reference>
<dbReference type="eggNOG" id="ENOG5033N9F">
    <property type="taxonomic scope" value="Bacteria"/>
</dbReference>
<dbReference type="STRING" id="1122247.GCA_000379865_04032"/>
<name>K5B820_MYCHD</name>
<dbReference type="Proteomes" id="UP000006265">
    <property type="component" value="Unassembled WGS sequence"/>
</dbReference>
<dbReference type="Pfam" id="PF12277">
    <property type="entry name" value="DUF3618"/>
    <property type="match status" value="1"/>
</dbReference>
<gene>
    <name evidence="1" type="ORF">C731_3068</name>
</gene>
<dbReference type="RefSeq" id="WP_005629050.1">
    <property type="nucleotide sequence ID" value="NZ_AMRA01000087.1"/>
</dbReference>
<sequence length="75" mass="8254">MADRDPDTIQQEIDQARDQLAQTIDSLAERVNPTRLADDAKAAVVRFVTQPVVAASLAGVGLVVVALVFRRIRRR</sequence>